<protein>
    <recommendedName>
        <fullName evidence="5">Peroxin Pex22-like protein</fullName>
    </recommendedName>
</protein>
<evidence type="ECO:0000256" key="1">
    <source>
        <dbReference type="SAM" id="MobiDB-lite"/>
    </source>
</evidence>
<evidence type="ECO:0000256" key="2">
    <source>
        <dbReference type="SAM" id="Phobius"/>
    </source>
</evidence>
<dbReference type="AlphaFoldDB" id="A0A5N7AWW8"/>
<reference evidence="3 4" key="1">
    <citation type="submission" date="2019-04" db="EMBL/GenBank/DDBJ databases">
        <title>Friends and foes A comparative genomics studyof 23 Aspergillus species from section Flavi.</title>
        <authorList>
            <consortium name="DOE Joint Genome Institute"/>
            <person name="Kjaerbolling I."/>
            <person name="Vesth T."/>
            <person name="Frisvad J.C."/>
            <person name="Nybo J.L."/>
            <person name="Theobald S."/>
            <person name="Kildgaard S."/>
            <person name="Isbrandt T."/>
            <person name="Kuo A."/>
            <person name="Sato A."/>
            <person name="Lyhne E.K."/>
            <person name="Kogle M.E."/>
            <person name="Wiebenga A."/>
            <person name="Kun R.S."/>
            <person name="Lubbers R.J."/>
            <person name="Makela M.R."/>
            <person name="Barry K."/>
            <person name="Chovatia M."/>
            <person name="Clum A."/>
            <person name="Daum C."/>
            <person name="Haridas S."/>
            <person name="He G."/>
            <person name="LaButti K."/>
            <person name="Lipzen A."/>
            <person name="Mondo S."/>
            <person name="Riley R."/>
            <person name="Salamov A."/>
            <person name="Simmons B.A."/>
            <person name="Magnuson J.K."/>
            <person name="Henrissat B."/>
            <person name="Mortensen U.H."/>
            <person name="Larsen T.O."/>
            <person name="Devries R.P."/>
            <person name="Grigoriev I.V."/>
            <person name="Machida M."/>
            <person name="Baker S.E."/>
            <person name="Andersen M.R."/>
        </authorList>
    </citation>
    <scope>NUCLEOTIDE SEQUENCE [LARGE SCALE GENOMIC DNA]</scope>
    <source>
        <strain evidence="3 4">IBT 29228</strain>
    </source>
</reference>
<evidence type="ECO:0008006" key="5">
    <source>
        <dbReference type="Google" id="ProtNLM"/>
    </source>
</evidence>
<feature type="region of interest" description="Disordered" evidence="1">
    <location>
        <begin position="270"/>
        <end position="293"/>
    </location>
</feature>
<accession>A0A5N7AWW8</accession>
<keyword evidence="2" id="KW-1133">Transmembrane helix</keyword>
<dbReference type="EMBL" id="ML736302">
    <property type="protein sequence ID" value="KAE8373816.1"/>
    <property type="molecule type" value="Genomic_DNA"/>
</dbReference>
<feature type="compositionally biased region" description="Basic and acidic residues" evidence="1">
    <location>
        <begin position="146"/>
        <end position="168"/>
    </location>
</feature>
<feature type="compositionally biased region" description="Low complexity" evidence="1">
    <location>
        <begin position="181"/>
        <end position="190"/>
    </location>
</feature>
<name>A0A5N7AWW8_9EURO</name>
<proteinExistence type="predicted"/>
<evidence type="ECO:0000313" key="3">
    <source>
        <dbReference type="EMBL" id="KAE8373816.1"/>
    </source>
</evidence>
<organism evidence="3 4">
    <name type="scientific">Aspergillus bertholletiae</name>
    <dbReference type="NCBI Taxonomy" id="1226010"/>
    <lineage>
        <taxon>Eukaryota</taxon>
        <taxon>Fungi</taxon>
        <taxon>Dikarya</taxon>
        <taxon>Ascomycota</taxon>
        <taxon>Pezizomycotina</taxon>
        <taxon>Eurotiomycetes</taxon>
        <taxon>Eurotiomycetidae</taxon>
        <taxon>Eurotiales</taxon>
        <taxon>Aspergillaceae</taxon>
        <taxon>Aspergillus</taxon>
        <taxon>Aspergillus subgen. Circumdati</taxon>
    </lineage>
</organism>
<evidence type="ECO:0000313" key="4">
    <source>
        <dbReference type="Proteomes" id="UP000326198"/>
    </source>
</evidence>
<keyword evidence="4" id="KW-1185">Reference proteome</keyword>
<keyword evidence="2" id="KW-0472">Membrane</keyword>
<dbReference type="OrthoDB" id="5327700at2759"/>
<feature type="transmembrane region" description="Helical" evidence="2">
    <location>
        <begin position="24"/>
        <end position="46"/>
    </location>
</feature>
<dbReference type="Proteomes" id="UP000326198">
    <property type="component" value="Unassembled WGS sequence"/>
</dbReference>
<sequence length="422" mass="45320">MSFPQDTRRRAGTGFGPSGRRTGLGYWAPLALTVGVAAVGVAAWIWSERVEEEDNDDNYPQGGDGFPAPGPSGDQLPPGYDGGYARSTATDVHDTDDVSMVARMQGALRRTPSPQQIFDGASKRVAAGVAAAGAFVGLTSIREEDRGDFEDHSRWSEEVESRSRRDLPDPAASAASGTLPSSGVAAGTSSGTKKKKTVVIVVSSDISRLDPEEYASDHASILSHLPEHINPDTTRIFVMIYAPGLKHAPNQSSGSHPTMSVTSSYSNIAPEEVLSPGEPPSGDLTPSDSRHDDQEAMTPLFKTLYTQAQAIAEKESMIMPFSTATGFVHLVRHISPDIVYVQESLTGKEGEPVQHIIRWVRQVVVVIGERGGLVDSEDESALADSGEKWWQKEGTTGIGKRIDVVDVLRAGDDWRRRVSGLD</sequence>
<feature type="region of interest" description="Disordered" evidence="1">
    <location>
        <begin position="146"/>
        <end position="190"/>
    </location>
</feature>
<gene>
    <name evidence="3" type="ORF">BDV26DRAFT_271062</name>
</gene>
<keyword evidence="2" id="KW-0812">Transmembrane</keyword>
<feature type="region of interest" description="Disordered" evidence="1">
    <location>
        <begin position="52"/>
        <end position="94"/>
    </location>
</feature>